<dbReference type="InterPro" id="IPR036291">
    <property type="entry name" value="NAD(P)-bd_dom_sf"/>
</dbReference>
<feature type="domain" description="NAD-dependent epimerase/dehydratase" evidence="2">
    <location>
        <begin position="7"/>
        <end position="229"/>
    </location>
</feature>
<evidence type="ECO:0000259" key="2">
    <source>
        <dbReference type="Pfam" id="PF01370"/>
    </source>
</evidence>
<dbReference type="InterPro" id="IPR013549">
    <property type="entry name" value="DUF1731"/>
</dbReference>
<evidence type="ECO:0000313" key="4">
    <source>
        <dbReference type="EMBL" id="MFC7335902.1"/>
    </source>
</evidence>
<proteinExistence type="inferred from homology"/>
<dbReference type="EMBL" id="JBHTBS010000001">
    <property type="protein sequence ID" value="MFC7335902.1"/>
    <property type="molecule type" value="Genomic_DNA"/>
</dbReference>
<reference evidence="5" key="1">
    <citation type="journal article" date="2019" name="Int. J. Syst. Evol. Microbiol.">
        <title>The Global Catalogue of Microorganisms (GCM) 10K type strain sequencing project: providing services to taxonomists for standard genome sequencing and annotation.</title>
        <authorList>
            <consortium name="The Broad Institute Genomics Platform"/>
            <consortium name="The Broad Institute Genome Sequencing Center for Infectious Disease"/>
            <person name="Wu L."/>
            <person name="Ma J."/>
        </authorList>
    </citation>
    <scope>NUCLEOTIDE SEQUENCE [LARGE SCALE GENOMIC DNA]</scope>
    <source>
        <strain evidence="5">CGMCC 4.1467</strain>
    </source>
</reference>
<sequence length="338" mass="37600">METKTPVIIFGANGFIGRYLCRYFARQGREVVAVGRRRDGWSGDGMFLEWDGKTIGPWALALEGAGLVINLAGRSVNCRYNEANRHEIMESRVAATRVIGEAIASCKVPPVVWMNAGTATLYRHAEDQPQDEWTGEPGEGFSVGVAQRWEQEFFAAKVAGRTRKLALRIGMVMANEPETVFDVLNGLVQRGLGGRMGSGRQRVSWIHMDDLLEIISRLEADGFADGVYNLTAPHAPTNAELMQRFREMLGMPLGLPSAKWMLELGALVMGTETELVLKSRWVKPGRLMAEGFRWRWPEMGSALFDLESRRGLEGFFHVPERRAAGSKVWTTGKGLRTA</sequence>
<dbReference type="NCBIfam" id="TIGR01777">
    <property type="entry name" value="yfcH"/>
    <property type="match status" value="1"/>
</dbReference>
<evidence type="ECO:0000313" key="5">
    <source>
        <dbReference type="Proteomes" id="UP001596472"/>
    </source>
</evidence>
<organism evidence="4 5">
    <name type="scientific">Haloferula chungangensis</name>
    <dbReference type="NCBI Taxonomy" id="1048331"/>
    <lineage>
        <taxon>Bacteria</taxon>
        <taxon>Pseudomonadati</taxon>
        <taxon>Verrucomicrobiota</taxon>
        <taxon>Verrucomicrobiia</taxon>
        <taxon>Verrucomicrobiales</taxon>
        <taxon>Verrucomicrobiaceae</taxon>
        <taxon>Haloferula</taxon>
    </lineage>
</organism>
<dbReference type="PANTHER" id="PTHR11092">
    <property type="entry name" value="SUGAR NUCLEOTIDE EPIMERASE RELATED"/>
    <property type="match status" value="1"/>
</dbReference>
<dbReference type="InterPro" id="IPR001509">
    <property type="entry name" value="Epimerase_deHydtase"/>
</dbReference>
<dbReference type="Pfam" id="PF01370">
    <property type="entry name" value="Epimerase"/>
    <property type="match status" value="1"/>
</dbReference>
<gene>
    <name evidence="4" type="ORF">ACFQY0_01830</name>
</gene>
<dbReference type="SUPFAM" id="SSF51735">
    <property type="entry name" value="NAD(P)-binding Rossmann-fold domains"/>
    <property type="match status" value="1"/>
</dbReference>
<dbReference type="RefSeq" id="WP_379708474.1">
    <property type="nucleotide sequence ID" value="NZ_JBHTBS010000001.1"/>
</dbReference>
<dbReference type="PANTHER" id="PTHR11092:SF0">
    <property type="entry name" value="EPIMERASE FAMILY PROTEIN SDR39U1"/>
    <property type="match status" value="1"/>
</dbReference>
<accession>A0ABW2L0N5</accession>
<feature type="domain" description="DUF1731" evidence="3">
    <location>
        <begin position="259"/>
        <end position="305"/>
    </location>
</feature>
<dbReference type="Proteomes" id="UP001596472">
    <property type="component" value="Unassembled WGS sequence"/>
</dbReference>
<name>A0ABW2L0N5_9BACT</name>
<dbReference type="InterPro" id="IPR010099">
    <property type="entry name" value="SDR39U1"/>
</dbReference>
<dbReference type="Pfam" id="PF08338">
    <property type="entry name" value="DUF1731"/>
    <property type="match status" value="1"/>
</dbReference>
<evidence type="ECO:0000256" key="1">
    <source>
        <dbReference type="ARBA" id="ARBA00009353"/>
    </source>
</evidence>
<keyword evidence="5" id="KW-1185">Reference proteome</keyword>
<dbReference type="Gene3D" id="3.40.50.720">
    <property type="entry name" value="NAD(P)-binding Rossmann-like Domain"/>
    <property type="match status" value="1"/>
</dbReference>
<comment type="similarity">
    <text evidence="1">Belongs to the NAD(P)-dependent epimerase/dehydratase family. SDR39U1 subfamily.</text>
</comment>
<protein>
    <submittedName>
        <fullName evidence="4">TIGR01777 family oxidoreductase</fullName>
    </submittedName>
</protein>
<evidence type="ECO:0000259" key="3">
    <source>
        <dbReference type="Pfam" id="PF08338"/>
    </source>
</evidence>
<comment type="caution">
    <text evidence="4">The sequence shown here is derived from an EMBL/GenBank/DDBJ whole genome shotgun (WGS) entry which is preliminary data.</text>
</comment>